<dbReference type="Gene3D" id="3.40.50.12780">
    <property type="entry name" value="N-terminal domain of ligase-like"/>
    <property type="match status" value="1"/>
</dbReference>
<dbReference type="InterPro" id="IPR050237">
    <property type="entry name" value="ATP-dep_AMP-bd_enzyme"/>
</dbReference>
<comment type="caution">
    <text evidence="3">The sequence shown here is derived from an EMBL/GenBank/DDBJ whole genome shotgun (WGS) entry which is preliminary data.</text>
</comment>
<dbReference type="SUPFAM" id="SSF56801">
    <property type="entry name" value="Acetyl-CoA synthetase-like"/>
    <property type="match status" value="1"/>
</dbReference>
<proteinExistence type="predicted"/>
<reference evidence="3 4" key="1">
    <citation type="submission" date="2020-04" db="EMBL/GenBank/DDBJ databases">
        <title>MicrobeNet Type strains.</title>
        <authorList>
            <person name="Nicholson A.C."/>
        </authorList>
    </citation>
    <scope>NUCLEOTIDE SEQUENCE [LARGE SCALE GENOMIC DNA]</scope>
    <source>
        <strain evidence="3 4">JCM 12354</strain>
    </source>
</reference>
<dbReference type="Gene3D" id="3.30.300.30">
    <property type="match status" value="1"/>
</dbReference>
<feature type="domain" description="AMP-dependent synthetase/ligase" evidence="1">
    <location>
        <begin position="28"/>
        <end position="388"/>
    </location>
</feature>
<protein>
    <submittedName>
        <fullName evidence="3">AMP-binding protein</fullName>
    </submittedName>
</protein>
<dbReference type="InterPro" id="IPR045851">
    <property type="entry name" value="AMP-bd_C_sf"/>
</dbReference>
<organism evidence="3 4">
    <name type="scientific">Nocardia vermiculata</name>
    <dbReference type="NCBI Taxonomy" id="257274"/>
    <lineage>
        <taxon>Bacteria</taxon>
        <taxon>Bacillati</taxon>
        <taxon>Actinomycetota</taxon>
        <taxon>Actinomycetes</taxon>
        <taxon>Mycobacteriales</taxon>
        <taxon>Nocardiaceae</taxon>
        <taxon>Nocardia</taxon>
    </lineage>
</organism>
<dbReference type="EMBL" id="JAAXOP010000034">
    <property type="protein sequence ID" value="NKY54537.1"/>
    <property type="molecule type" value="Genomic_DNA"/>
</dbReference>
<dbReference type="Proteomes" id="UP000565711">
    <property type="component" value="Unassembled WGS sequence"/>
</dbReference>
<evidence type="ECO:0000313" key="4">
    <source>
        <dbReference type="Proteomes" id="UP000565711"/>
    </source>
</evidence>
<dbReference type="AlphaFoldDB" id="A0A846Y6R4"/>
<dbReference type="Pfam" id="PF00501">
    <property type="entry name" value="AMP-binding"/>
    <property type="match status" value="1"/>
</dbReference>
<feature type="domain" description="AMP-binding enzyme C-terminal" evidence="2">
    <location>
        <begin position="447"/>
        <end position="522"/>
    </location>
</feature>
<evidence type="ECO:0000259" key="1">
    <source>
        <dbReference type="Pfam" id="PF00501"/>
    </source>
</evidence>
<dbReference type="InterPro" id="IPR025110">
    <property type="entry name" value="AMP-bd_C"/>
</dbReference>
<name>A0A846Y6R4_9NOCA</name>
<evidence type="ECO:0000259" key="2">
    <source>
        <dbReference type="Pfam" id="PF13193"/>
    </source>
</evidence>
<dbReference type="RefSeq" id="WP_067882324.1">
    <property type="nucleotide sequence ID" value="NZ_JAAXOP010000034.1"/>
</dbReference>
<gene>
    <name evidence="3" type="ORF">HGA08_30620</name>
</gene>
<accession>A0A846Y6R4</accession>
<dbReference type="PANTHER" id="PTHR43767:SF1">
    <property type="entry name" value="NONRIBOSOMAL PEPTIDE SYNTHASE PES1 (EUROFUNG)-RELATED"/>
    <property type="match status" value="1"/>
</dbReference>
<evidence type="ECO:0000313" key="3">
    <source>
        <dbReference type="EMBL" id="NKY54537.1"/>
    </source>
</evidence>
<dbReference type="InterPro" id="IPR000873">
    <property type="entry name" value="AMP-dep_synth/lig_dom"/>
</dbReference>
<sequence length="541" mass="59484">MKTPASIGAHPWRQWPHRRRTLQEIICHAAEHQADEPVLTVADRSYTGRDLADVAARCAQFLQRHGVTPGDRVVVATANRREMIELFLGCAWSAAVFTPLNPALRGEMLRHQLRAARPTVVVFDRVTETNLAEASDVFDHPDPVLVRISTEPLDGYADDEVDRHHASVANAVEFQLGETGAEAVTVVPETTAAILFTSGTTGPSKGVIMPHGQFFWWSVICTEQLQLTSADTLYTCLPLFHTNALTTLLQALGAQARAVIGPKFSVSAFWDRLRQSEATVTFLLGAMSSMLWNRKPEVFDKENSALRVILGPGIEPAIKRDFEDHFGVEVAEGFGMTEIGVAFYTPLGQHTEGLLGFPHPDYEVAVVDAADCPLPDGHVGELVIRPRQPALISAGYFNAPEATTSSRRNLWFHTGDLVRKQSDGMYRYVDRLKDSIRRRGENISSYEVEAAFLEHPEVAAAAAIAVPSDLGEDEVMVCLQMTDGSTTEIEKLMAFAEPHLPAFALPRYVRIVAALPLTANGKVSKAVLRNEGVTDDTWEKL</sequence>
<keyword evidence="4" id="KW-1185">Reference proteome</keyword>
<dbReference type="GO" id="GO:0016878">
    <property type="term" value="F:acid-thiol ligase activity"/>
    <property type="evidence" value="ECO:0007669"/>
    <property type="project" value="UniProtKB-ARBA"/>
</dbReference>
<dbReference type="InterPro" id="IPR020845">
    <property type="entry name" value="AMP-binding_CS"/>
</dbReference>
<dbReference type="PANTHER" id="PTHR43767">
    <property type="entry name" value="LONG-CHAIN-FATTY-ACID--COA LIGASE"/>
    <property type="match status" value="1"/>
</dbReference>
<dbReference type="PROSITE" id="PS00455">
    <property type="entry name" value="AMP_BINDING"/>
    <property type="match status" value="1"/>
</dbReference>
<dbReference type="InterPro" id="IPR042099">
    <property type="entry name" value="ANL_N_sf"/>
</dbReference>
<dbReference type="Pfam" id="PF13193">
    <property type="entry name" value="AMP-binding_C"/>
    <property type="match status" value="1"/>
</dbReference>